<dbReference type="InterPro" id="IPR038005">
    <property type="entry name" value="RX-like_CC"/>
</dbReference>
<evidence type="ECO:0000259" key="8">
    <source>
        <dbReference type="Pfam" id="PF18052"/>
    </source>
</evidence>
<dbReference type="Gramene" id="OPUNC11G15110.2">
    <property type="protein sequence ID" value="OPUNC11G15110.2"/>
    <property type="gene ID" value="OPUNC11G15110"/>
</dbReference>
<dbReference type="Pfam" id="PF23559">
    <property type="entry name" value="WHD_DRP"/>
    <property type="match status" value="1"/>
</dbReference>
<keyword evidence="4" id="KW-0547">Nucleotide-binding</keyword>
<keyword evidence="12" id="KW-1185">Reference proteome</keyword>
<dbReference type="CDD" id="cd14798">
    <property type="entry name" value="RX-CC_like"/>
    <property type="match status" value="1"/>
</dbReference>
<keyword evidence="3" id="KW-0677">Repeat</keyword>
<evidence type="ECO:0000256" key="6">
    <source>
        <dbReference type="ARBA" id="ARBA00023054"/>
    </source>
</evidence>
<evidence type="ECO:0000259" key="10">
    <source>
        <dbReference type="Pfam" id="PF23598"/>
    </source>
</evidence>
<dbReference type="Pfam" id="PF00931">
    <property type="entry name" value="NB-ARC"/>
    <property type="match status" value="1"/>
</dbReference>
<feature type="domain" description="Disease resistance N-terminal" evidence="8">
    <location>
        <begin position="18"/>
        <end position="83"/>
    </location>
</feature>
<organism evidence="11">
    <name type="scientific">Oryza punctata</name>
    <name type="common">Red rice</name>
    <dbReference type="NCBI Taxonomy" id="4537"/>
    <lineage>
        <taxon>Eukaryota</taxon>
        <taxon>Viridiplantae</taxon>
        <taxon>Streptophyta</taxon>
        <taxon>Embryophyta</taxon>
        <taxon>Tracheophyta</taxon>
        <taxon>Spermatophyta</taxon>
        <taxon>Magnoliopsida</taxon>
        <taxon>Liliopsida</taxon>
        <taxon>Poales</taxon>
        <taxon>Poaceae</taxon>
        <taxon>BOP clade</taxon>
        <taxon>Oryzoideae</taxon>
        <taxon>Oryzeae</taxon>
        <taxon>Oryzinae</taxon>
        <taxon>Oryza</taxon>
    </lineage>
</organism>
<dbReference type="Gene3D" id="1.20.5.4130">
    <property type="match status" value="1"/>
</dbReference>
<dbReference type="InterPro" id="IPR041118">
    <property type="entry name" value="Rx_N"/>
</dbReference>
<dbReference type="Pfam" id="PF23598">
    <property type="entry name" value="LRR_14"/>
    <property type="match status" value="1"/>
</dbReference>
<reference evidence="11" key="2">
    <citation type="submission" date="2018-05" db="EMBL/GenBank/DDBJ databases">
        <title>OpunRS2 (Oryza punctata Reference Sequence Version 2).</title>
        <authorList>
            <person name="Zhang J."/>
            <person name="Kudrna D."/>
            <person name="Lee S."/>
            <person name="Talag J."/>
            <person name="Welchert J."/>
            <person name="Wing R.A."/>
        </authorList>
    </citation>
    <scope>NUCLEOTIDE SEQUENCE [LARGE SCALE GENOMIC DNA]</scope>
</reference>
<dbReference type="Gene3D" id="3.80.10.10">
    <property type="entry name" value="Ribonuclease Inhibitor"/>
    <property type="match status" value="1"/>
</dbReference>
<dbReference type="PANTHER" id="PTHR19338:SF69">
    <property type="entry name" value="OS07G0294100 PROTEIN"/>
    <property type="match status" value="1"/>
</dbReference>
<keyword evidence="2" id="KW-0433">Leucine-rich repeat</keyword>
<dbReference type="SUPFAM" id="SSF52058">
    <property type="entry name" value="L domain-like"/>
    <property type="match status" value="1"/>
</dbReference>
<feature type="domain" description="Disease resistance protein winged helix" evidence="9">
    <location>
        <begin position="257"/>
        <end position="301"/>
    </location>
</feature>
<dbReference type="InterPro" id="IPR058922">
    <property type="entry name" value="WHD_DRP"/>
</dbReference>
<dbReference type="Proteomes" id="UP000026962">
    <property type="component" value="Chromosome 11"/>
</dbReference>
<dbReference type="InterPro" id="IPR002182">
    <property type="entry name" value="NB-ARC"/>
</dbReference>
<dbReference type="InterPro" id="IPR032675">
    <property type="entry name" value="LRR_dom_sf"/>
</dbReference>
<sequence>MEFAEGAMGTLLPKLNGIMFLKAELESMQTTLENVSKVPLDQLDKQIKIWARDVRELSYNIEDNIDTFMLHINGLEQTKKNKFTWLIDKCHKSLSNVKTRHRIANNIEMLRAKSRSVSAKLPTTVDPRILTLYEKASSLIGIQKSTDDLIKRLLVGDEASKKLKMVFVIGFGGLGKTTIAKAVFDILKVQFDCVGFVPVGQNPVLKDILIEVIKHEYMEFVQQRKVKGILLMSSENILRIEDSIQYQNELKALSMRNKAKSLFEVGERYFIELINRSMIQSTETCDYVDGCYIHDMVLDLVHILATRENFVKILDRVAEEHSPPSQGSVIALHKRGNQDENNILAANMIQLRSFNAIECPISMMPSLVSFQVLHVLALEHCDVKGGLHLKHLGKLHQLRYLVFRSINVVELPREIGDLKHLQALDVLCTYLKELPATVGKLTKLMRLRVNRGTRLPAEVGNLRSLQELQLDWEPIPH</sequence>
<evidence type="ECO:0000259" key="7">
    <source>
        <dbReference type="Pfam" id="PF00931"/>
    </source>
</evidence>
<feature type="domain" description="NB-ARC" evidence="7">
    <location>
        <begin position="143"/>
        <end position="215"/>
    </location>
</feature>
<name>A0A0E0MGR1_ORYPU</name>
<evidence type="ECO:0000256" key="5">
    <source>
        <dbReference type="ARBA" id="ARBA00022821"/>
    </source>
</evidence>
<comment type="similarity">
    <text evidence="1">Belongs to the disease resistance NB-LRR family.</text>
</comment>
<accession>A0A0E0MGR1</accession>
<protein>
    <recommendedName>
        <fullName evidence="13">Rx N-terminal domain-containing protein</fullName>
    </recommendedName>
</protein>
<feature type="domain" description="Disease resistance R13L4/SHOC-2-like LRR" evidence="10">
    <location>
        <begin position="350"/>
        <end position="470"/>
    </location>
</feature>
<dbReference type="EnsemblPlants" id="OPUNC11G15110.2">
    <property type="protein sequence ID" value="OPUNC11G15110.2"/>
    <property type="gene ID" value="OPUNC11G15110"/>
</dbReference>
<dbReference type="AlphaFoldDB" id="A0A0E0MGR1"/>
<keyword evidence="5" id="KW-0611">Plant defense</keyword>
<dbReference type="HOGENOM" id="CLU_000837_9_4_1"/>
<evidence type="ECO:0000256" key="1">
    <source>
        <dbReference type="ARBA" id="ARBA00008894"/>
    </source>
</evidence>
<proteinExistence type="inferred from homology"/>
<dbReference type="PANTHER" id="PTHR19338">
    <property type="entry name" value="TRANSLOCASE OF INNER MITOCHONDRIAL MEMBRANE 13 HOMOLOG"/>
    <property type="match status" value="1"/>
</dbReference>
<dbReference type="InterPro" id="IPR055414">
    <property type="entry name" value="LRR_R13L4/SHOC2-like"/>
</dbReference>
<evidence type="ECO:0008006" key="13">
    <source>
        <dbReference type="Google" id="ProtNLM"/>
    </source>
</evidence>
<evidence type="ECO:0000256" key="3">
    <source>
        <dbReference type="ARBA" id="ARBA00022737"/>
    </source>
</evidence>
<dbReference type="Gene3D" id="3.40.50.300">
    <property type="entry name" value="P-loop containing nucleotide triphosphate hydrolases"/>
    <property type="match status" value="1"/>
</dbReference>
<evidence type="ECO:0000259" key="9">
    <source>
        <dbReference type="Pfam" id="PF23559"/>
    </source>
</evidence>
<dbReference type="SUPFAM" id="SSF52540">
    <property type="entry name" value="P-loop containing nucleoside triphosphate hydrolases"/>
    <property type="match status" value="1"/>
</dbReference>
<evidence type="ECO:0000256" key="2">
    <source>
        <dbReference type="ARBA" id="ARBA00022614"/>
    </source>
</evidence>
<evidence type="ECO:0000256" key="4">
    <source>
        <dbReference type="ARBA" id="ARBA00022741"/>
    </source>
</evidence>
<dbReference type="GO" id="GO:0043531">
    <property type="term" value="F:ADP binding"/>
    <property type="evidence" value="ECO:0007669"/>
    <property type="project" value="InterPro"/>
</dbReference>
<evidence type="ECO:0000313" key="12">
    <source>
        <dbReference type="Proteomes" id="UP000026962"/>
    </source>
</evidence>
<evidence type="ECO:0000313" key="11">
    <source>
        <dbReference type="EnsemblPlants" id="OPUNC11G15110.2"/>
    </source>
</evidence>
<keyword evidence="6" id="KW-0175">Coiled coil</keyword>
<dbReference type="InterPro" id="IPR027417">
    <property type="entry name" value="P-loop_NTPase"/>
</dbReference>
<dbReference type="Pfam" id="PF18052">
    <property type="entry name" value="Rx_N"/>
    <property type="match status" value="1"/>
</dbReference>
<reference evidence="11" key="1">
    <citation type="submission" date="2015-04" db="UniProtKB">
        <authorList>
            <consortium name="EnsemblPlants"/>
        </authorList>
    </citation>
    <scope>IDENTIFICATION</scope>
</reference>
<dbReference type="GO" id="GO:0006952">
    <property type="term" value="P:defense response"/>
    <property type="evidence" value="ECO:0007669"/>
    <property type="project" value="UniProtKB-KW"/>
</dbReference>
<dbReference type="GO" id="GO:0051707">
    <property type="term" value="P:response to other organism"/>
    <property type="evidence" value="ECO:0007669"/>
    <property type="project" value="UniProtKB-ARBA"/>
</dbReference>